<dbReference type="PANTHER" id="PTHR43718">
    <property type="entry name" value="LON PROTEASE"/>
    <property type="match status" value="1"/>
</dbReference>
<dbReference type="InterPro" id="IPR027065">
    <property type="entry name" value="Lon_Prtase"/>
</dbReference>
<comment type="caution">
    <text evidence="2">The sequence shown here is derived from an EMBL/GenBank/DDBJ whole genome shotgun (WGS) entry which is preliminary data.</text>
</comment>
<dbReference type="Gene3D" id="1.20.5.5270">
    <property type="match status" value="1"/>
</dbReference>
<feature type="region of interest" description="Disordered" evidence="1">
    <location>
        <begin position="181"/>
        <end position="238"/>
    </location>
</feature>
<reference evidence="2" key="1">
    <citation type="submission" date="2020-11" db="EMBL/GenBank/DDBJ databases">
        <authorList>
            <consortium name="DOE Joint Genome Institute"/>
            <person name="Ahrendt S."/>
            <person name="Riley R."/>
            <person name="Andreopoulos W."/>
            <person name="Labutti K."/>
            <person name="Pangilinan J."/>
            <person name="Ruiz-Duenas F.J."/>
            <person name="Barrasa J.M."/>
            <person name="Sanchez-Garcia M."/>
            <person name="Camarero S."/>
            <person name="Miyauchi S."/>
            <person name="Serrano A."/>
            <person name="Linde D."/>
            <person name="Babiker R."/>
            <person name="Drula E."/>
            <person name="Ayuso-Fernandez I."/>
            <person name="Pacheco R."/>
            <person name="Padilla G."/>
            <person name="Ferreira P."/>
            <person name="Barriuso J."/>
            <person name="Kellner H."/>
            <person name="Castanera R."/>
            <person name="Alfaro M."/>
            <person name="Ramirez L."/>
            <person name="Pisabarro A.G."/>
            <person name="Kuo A."/>
            <person name="Tritt A."/>
            <person name="Lipzen A."/>
            <person name="He G."/>
            <person name="Yan M."/>
            <person name="Ng V."/>
            <person name="Cullen D."/>
            <person name="Martin F."/>
            <person name="Rosso M.-N."/>
            <person name="Henrissat B."/>
            <person name="Hibbett D."/>
            <person name="Martinez A.T."/>
            <person name="Grigoriev I.V."/>
        </authorList>
    </citation>
    <scope>NUCLEOTIDE SEQUENCE</scope>
    <source>
        <strain evidence="2">MF-IS2</strain>
    </source>
</reference>
<dbReference type="OrthoDB" id="3058290at2759"/>
<sequence length="476" mass="52069">MSCSKDLAKLNGIRLANPTDSPSPHLLLSGEHDLQLLQHPDTPSWTCPRTMCAIVWGMICGYQVSELRAQRRRSRHTLFLPPHLNSLSVWAKSYESKGMVYATHKANVITIIMPTRRVGWGVRTGGVGGIRGAVGNSSLTAYRLDHWKLGDAQPSKARALISHKWYRQALVASRWVKTKNRLEGRPKHGLEQSESEKKKPDSKPNEPQPLSSLTSPATPGSNPPSQPADPSPLSNPNTSPNLVVFTTIKVMMKCGQPYLGAFLLKGEHTGSDVITDVDSVHQVGAFAEIISVFAAAGQKGDNSAAGNNNGFRYLYFPGATDLPTSPPTPEPGVAPLSMSFVHNHAILICCQYGGFGDTRAANTSNVFDEPGKLTTFAAAVSASKVHELQDILESPVVDDRLRKALAFKKELIRTKKESDGNDRLISKFRERVKSLKVPEGVRKVFDEELVKLQGLELVVSGAQVTRNYLDRLTQIL</sequence>
<dbReference type="GO" id="GO:0051131">
    <property type="term" value="P:chaperone-mediated protein complex assembly"/>
    <property type="evidence" value="ECO:0007669"/>
    <property type="project" value="TreeGrafter"/>
</dbReference>
<evidence type="ECO:0000256" key="1">
    <source>
        <dbReference type="SAM" id="MobiDB-lite"/>
    </source>
</evidence>
<protein>
    <submittedName>
        <fullName evidence="2">Uncharacterized protein</fullName>
    </submittedName>
</protein>
<proteinExistence type="predicted"/>
<dbReference type="Gene3D" id="1.20.58.1480">
    <property type="match status" value="1"/>
</dbReference>
<feature type="compositionally biased region" description="Polar residues" evidence="1">
    <location>
        <begin position="208"/>
        <end position="220"/>
    </location>
</feature>
<dbReference type="Proteomes" id="UP000807342">
    <property type="component" value="Unassembled WGS sequence"/>
</dbReference>
<dbReference type="FunFam" id="1.20.5.5270:FF:000001">
    <property type="entry name" value="Lon protease homolog, mitochondrial"/>
    <property type="match status" value="1"/>
</dbReference>
<dbReference type="AlphaFoldDB" id="A0A9P6C0Q5"/>
<feature type="compositionally biased region" description="Pro residues" evidence="1">
    <location>
        <begin position="221"/>
        <end position="230"/>
    </location>
</feature>
<dbReference type="GO" id="GO:0004252">
    <property type="term" value="F:serine-type endopeptidase activity"/>
    <property type="evidence" value="ECO:0007669"/>
    <property type="project" value="InterPro"/>
</dbReference>
<feature type="compositionally biased region" description="Basic and acidic residues" evidence="1">
    <location>
        <begin position="181"/>
        <end position="204"/>
    </location>
</feature>
<name>A0A9P6C0Q5_9AGAR</name>
<evidence type="ECO:0000313" key="3">
    <source>
        <dbReference type="Proteomes" id="UP000807342"/>
    </source>
</evidence>
<dbReference type="GO" id="GO:0006515">
    <property type="term" value="P:protein quality control for misfolded or incompletely synthesized proteins"/>
    <property type="evidence" value="ECO:0007669"/>
    <property type="project" value="TreeGrafter"/>
</dbReference>
<keyword evidence="3" id="KW-1185">Reference proteome</keyword>
<dbReference type="PANTHER" id="PTHR43718:SF2">
    <property type="entry name" value="LON PROTEASE HOMOLOG, MITOCHONDRIAL"/>
    <property type="match status" value="1"/>
</dbReference>
<accession>A0A9P6C0Q5</accession>
<organism evidence="2 3">
    <name type="scientific">Macrolepiota fuliginosa MF-IS2</name>
    <dbReference type="NCBI Taxonomy" id="1400762"/>
    <lineage>
        <taxon>Eukaryota</taxon>
        <taxon>Fungi</taxon>
        <taxon>Dikarya</taxon>
        <taxon>Basidiomycota</taxon>
        <taxon>Agaricomycotina</taxon>
        <taxon>Agaricomycetes</taxon>
        <taxon>Agaricomycetidae</taxon>
        <taxon>Agaricales</taxon>
        <taxon>Agaricineae</taxon>
        <taxon>Agaricaceae</taxon>
        <taxon>Macrolepiota</taxon>
    </lineage>
</organism>
<dbReference type="GO" id="GO:0004176">
    <property type="term" value="F:ATP-dependent peptidase activity"/>
    <property type="evidence" value="ECO:0007669"/>
    <property type="project" value="InterPro"/>
</dbReference>
<dbReference type="GO" id="GO:0003697">
    <property type="term" value="F:single-stranded DNA binding"/>
    <property type="evidence" value="ECO:0007669"/>
    <property type="project" value="TreeGrafter"/>
</dbReference>
<evidence type="ECO:0000313" key="2">
    <source>
        <dbReference type="EMBL" id="KAF9444850.1"/>
    </source>
</evidence>
<dbReference type="EMBL" id="MU151343">
    <property type="protein sequence ID" value="KAF9444850.1"/>
    <property type="molecule type" value="Genomic_DNA"/>
</dbReference>
<dbReference type="GO" id="GO:0005759">
    <property type="term" value="C:mitochondrial matrix"/>
    <property type="evidence" value="ECO:0007669"/>
    <property type="project" value="TreeGrafter"/>
</dbReference>
<dbReference type="GO" id="GO:0007005">
    <property type="term" value="P:mitochondrion organization"/>
    <property type="evidence" value="ECO:0007669"/>
    <property type="project" value="TreeGrafter"/>
</dbReference>
<dbReference type="GO" id="GO:0005524">
    <property type="term" value="F:ATP binding"/>
    <property type="evidence" value="ECO:0007669"/>
    <property type="project" value="InterPro"/>
</dbReference>
<gene>
    <name evidence="2" type="ORF">P691DRAFT_785997</name>
</gene>